<dbReference type="AlphaFoldDB" id="A0A3N4IJX3"/>
<feature type="region of interest" description="Disordered" evidence="5">
    <location>
        <begin position="792"/>
        <end position="811"/>
    </location>
</feature>
<dbReference type="Gene3D" id="1.20.58.340">
    <property type="entry name" value="Magnesium transport protein CorA, transmembrane region"/>
    <property type="match status" value="1"/>
</dbReference>
<dbReference type="STRING" id="1160509.A0A3N4IJX3"/>
<evidence type="ECO:0000313" key="7">
    <source>
        <dbReference type="EMBL" id="RPA81944.1"/>
    </source>
</evidence>
<dbReference type="SUPFAM" id="SSF144083">
    <property type="entry name" value="Magnesium transport protein CorA, transmembrane region"/>
    <property type="match status" value="1"/>
</dbReference>
<keyword evidence="4 6" id="KW-0472">Membrane</keyword>
<proteinExistence type="predicted"/>
<dbReference type="EMBL" id="ML119675">
    <property type="protein sequence ID" value="RPA81944.1"/>
    <property type="molecule type" value="Genomic_DNA"/>
</dbReference>
<feature type="compositionally biased region" description="Polar residues" evidence="5">
    <location>
        <begin position="616"/>
        <end position="653"/>
    </location>
</feature>
<feature type="region of interest" description="Disordered" evidence="5">
    <location>
        <begin position="456"/>
        <end position="491"/>
    </location>
</feature>
<evidence type="ECO:0008006" key="9">
    <source>
        <dbReference type="Google" id="ProtNLM"/>
    </source>
</evidence>
<protein>
    <recommendedName>
        <fullName evidence="9">Cora-domain-containing protein</fullName>
    </recommendedName>
</protein>
<dbReference type="InterPro" id="IPR045863">
    <property type="entry name" value="CorA_TM1_TM2"/>
</dbReference>
<evidence type="ECO:0000256" key="3">
    <source>
        <dbReference type="ARBA" id="ARBA00022989"/>
    </source>
</evidence>
<reference evidence="7 8" key="1">
    <citation type="journal article" date="2018" name="Nat. Ecol. Evol.">
        <title>Pezizomycetes genomes reveal the molecular basis of ectomycorrhizal truffle lifestyle.</title>
        <authorList>
            <person name="Murat C."/>
            <person name="Payen T."/>
            <person name="Noel B."/>
            <person name="Kuo A."/>
            <person name="Morin E."/>
            <person name="Chen J."/>
            <person name="Kohler A."/>
            <person name="Krizsan K."/>
            <person name="Balestrini R."/>
            <person name="Da Silva C."/>
            <person name="Montanini B."/>
            <person name="Hainaut M."/>
            <person name="Levati E."/>
            <person name="Barry K.W."/>
            <person name="Belfiori B."/>
            <person name="Cichocki N."/>
            <person name="Clum A."/>
            <person name="Dockter R.B."/>
            <person name="Fauchery L."/>
            <person name="Guy J."/>
            <person name="Iotti M."/>
            <person name="Le Tacon F."/>
            <person name="Lindquist E.A."/>
            <person name="Lipzen A."/>
            <person name="Malagnac F."/>
            <person name="Mello A."/>
            <person name="Molinier V."/>
            <person name="Miyauchi S."/>
            <person name="Poulain J."/>
            <person name="Riccioni C."/>
            <person name="Rubini A."/>
            <person name="Sitrit Y."/>
            <person name="Splivallo R."/>
            <person name="Traeger S."/>
            <person name="Wang M."/>
            <person name="Zifcakova L."/>
            <person name="Wipf D."/>
            <person name="Zambonelli A."/>
            <person name="Paolocci F."/>
            <person name="Nowrousian M."/>
            <person name="Ottonello S."/>
            <person name="Baldrian P."/>
            <person name="Spatafora J.W."/>
            <person name="Henrissat B."/>
            <person name="Nagy L.G."/>
            <person name="Aury J.M."/>
            <person name="Wincker P."/>
            <person name="Grigoriev I.V."/>
            <person name="Bonfante P."/>
            <person name="Martin F.M."/>
        </authorList>
    </citation>
    <scope>NUCLEOTIDE SEQUENCE [LARGE SCALE GENOMIC DNA]</scope>
    <source>
        <strain evidence="7 8">RN42</strain>
    </source>
</reference>
<evidence type="ECO:0000256" key="2">
    <source>
        <dbReference type="ARBA" id="ARBA00022692"/>
    </source>
</evidence>
<evidence type="ECO:0000256" key="6">
    <source>
        <dbReference type="SAM" id="Phobius"/>
    </source>
</evidence>
<feature type="region of interest" description="Disordered" evidence="5">
    <location>
        <begin position="578"/>
        <end position="701"/>
    </location>
</feature>
<evidence type="ECO:0000313" key="8">
    <source>
        <dbReference type="Proteomes" id="UP000275078"/>
    </source>
</evidence>
<feature type="compositionally biased region" description="Polar residues" evidence="5">
    <location>
        <begin position="456"/>
        <end position="469"/>
    </location>
</feature>
<gene>
    <name evidence="7" type="ORF">BJ508DRAFT_361560</name>
</gene>
<keyword evidence="3 6" id="KW-1133">Transmembrane helix</keyword>
<dbReference type="PROSITE" id="PS51257">
    <property type="entry name" value="PROKAR_LIPOPROTEIN"/>
    <property type="match status" value="1"/>
</dbReference>
<feature type="transmembrane region" description="Helical" evidence="6">
    <location>
        <begin position="251"/>
        <end position="273"/>
    </location>
</feature>
<dbReference type="GO" id="GO:0046873">
    <property type="term" value="F:metal ion transmembrane transporter activity"/>
    <property type="evidence" value="ECO:0007669"/>
    <property type="project" value="InterPro"/>
</dbReference>
<name>A0A3N4IJX3_ASCIM</name>
<dbReference type="Proteomes" id="UP000275078">
    <property type="component" value="Unassembled WGS sequence"/>
</dbReference>
<sequence>MKFDIRRRITTYIVSASSSCLYNFQVKQRLKACFPQWSLQYAFHKARSRILNTGRVSAVPVQPNDSNFESKNDPFLLHVIIAEQSLFQSKRASYRLQSFLQTQLTEVDELVCGLFDRKRVGGVTNHLYVISRNADGLLLSTEVFIRILSEVSNAQFELFQSLSRRPYDHRQKQAHTFSYNRICRRAFENSQSVLQRLQEDLQIHKLRLKSYHSRKAEAMNFVFNLVTQRDAQTNTAIAAETKKDSRSMKTIAALTMVFLPGTFVSSLFGMSFFQTDAALAGVGSWWWLYFVLAIPLTAITFGLWYKWEDLKCFDWNISKFMPSHPFWQRKKSLQKDEEFGEKTALVRDSIHAPSTSCSTSGFSFTSKSTKLLPVPTAAQLRIQQEGQDPQQLSFISLLENQPLFERTQQDLDDAHIQSSVETEVHLDPSFQDFSAQNASPAASPVQPLMHARQLESQTSLEAQPPTSRAASLMEQDRTSHYSQPPAEYSYRTESYRSPHLQKLHTETQLEQPPSSSDRWQPVINMHRSKPRVPPCGHGCSGHPLSCPAASASASASASRVGYHNSGILHQRVHPLSRVAEQEEYDRSIRTSAPLHHSYSGPSSMRPAFIPERRFSENQPYHPSSYQQSLQGLHRSGQSRTQSHPFRPSSTQPGDQPPPEIITAEYFEPDDDQIQETPKPHGPTVEDEVEYPEPPAGTSSIPDEFDEAVLANSVSTFDKSRRLDELPVLNRDINTHRNSLPDVLVHTQQSELEDYSWGKEFEQRLFSEDKLGDLPLDCSGCVETDGGVALEGEAATLGKEANDDGLPDLESR</sequence>
<accession>A0A3N4IJX3</accession>
<evidence type="ECO:0000256" key="1">
    <source>
        <dbReference type="ARBA" id="ARBA00004141"/>
    </source>
</evidence>
<dbReference type="Pfam" id="PF01544">
    <property type="entry name" value="CorA"/>
    <property type="match status" value="1"/>
</dbReference>
<feature type="transmembrane region" description="Helical" evidence="6">
    <location>
        <begin position="285"/>
        <end position="305"/>
    </location>
</feature>
<evidence type="ECO:0000256" key="5">
    <source>
        <dbReference type="SAM" id="MobiDB-lite"/>
    </source>
</evidence>
<organism evidence="7 8">
    <name type="scientific">Ascobolus immersus RN42</name>
    <dbReference type="NCBI Taxonomy" id="1160509"/>
    <lineage>
        <taxon>Eukaryota</taxon>
        <taxon>Fungi</taxon>
        <taxon>Dikarya</taxon>
        <taxon>Ascomycota</taxon>
        <taxon>Pezizomycotina</taxon>
        <taxon>Pezizomycetes</taxon>
        <taxon>Pezizales</taxon>
        <taxon>Ascobolaceae</taxon>
        <taxon>Ascobolus</taxon>
    </lineage>
</organism>
<comment type="subcellular location">
    <subcellularLocation>
        <location evidence="1">Membrane</location>
        <topology evidence="1">Multi-pass membrane protein</topology>
    </subcellularLocation>
</comment>
<keyword evidence="2 6" id="KW-0812">Transmembrane</keyword>
<evidence type="ECO:0000256" key="4">
    <source>
        <dbReference type="ARBA" id="ARBA00023136"/>
    </source>
</evidence>
<dbReference type="OrthoDB" id="2830640at2759"/>
<dbReference type="GO" id="GO:0016020">
    <property type="term" value="C:membrane"/>
    <property type="evidence" value="ECO:0007669"/>
    <property type="project" value="UniProtKB-SubCell"/>
</dbReference>
<dbReference type="InterPro" id="IPR002523">
    <property type="entry name" value="MgTranspt_CorA/ZnTranspt_ZntB"/>
</dbReference>
<keyword evidence="8" id="KW-1185">Reference proteome</keyword>
<feature type="compositionally biased region" description="Acidic residues" evidence="5">
    <location>
        <begin position="802"/>
        <end position="811"/>
    </location>
</feature>